<proteinExistence type="predicted"/>
<sequence length="124" mass="13367">MAADDAQSIAARYIACWNERDGERRRALLGELWTEDATYLDPMMRGEGRAGIAALIEGVQARFPGFRFALKGRADGHADRLRFSWGLGPDGGETVVEGTDFAVLADGGRLRAVTGFLDKVPPGA</sequence>
<dbReference type="AlphaFoldDB" id="A0A6J4I0L9"/>
<name>A0A6J4I0L9_9PROT</name>
<reference evidence="2" key="1">
    <citation type="submission" date="2020-02" db="EMBL/GenBank/DDBJ databases">
        <authorList>
            <person name="Meier V. D."/>
        </authorList>
    </citation>
    <scope>NUCLEOTIDE SEQUENCE</scope>
    <source>
        <strain evidence="2">AVDCRST_MAG04</strain>
    </source>
</reference>
<evidence type="ECO:0000313" key="2">
    <source>
        <dbReference type="EMBL" id="CAA9239364.1"/>
    </source>
</evidence>
<dbReference type="SUPFAM" id="SSF54427">
    <property type="entry name" value="NTF2-like"/>
    <property type="match status" value="1"/>
</dbReference>
<protein>
    <recommendedName>
        <fullName evidence="1">SnoaL-like domain-containing protein</fullName>
    </recommendedName>
</protein>
<dbReference type="Gene3D" id="3.10.450.50">
    <property type="match status" value="1"/>
</dbReference>
<evidence type="ECO:0000259" key="1">
    <source>
        <dbReference type="Pfam" id="PF12680"/>
    </source>
</evidence>
<dbReference type="InterPro" id="IPR032710">
    <property type="entry name" value="NTF2-like_dom_sf"/>
</dbReference>
<gene>
    <name evidence="2" type="ORF">AVDCRST_MAG04-1522</name>
</gene>
<dbReference type="InterPro" id="IPR037401">
    <property type="entry name" value="SnoaL-like"/>
</dbReference>
<organism evidence="2">
    <name type="scientific">uncultured Acetobacteraceae bacterium</name>
    <dbReference type="NCBI Taxonomy" id="169975"/>
    <lineage>
        <taxon>Bacteria</taxon>
        <taxon>Pseudomonadati</taxon>
        <taxon>Pseudomonadota</taxon>
        <taxon>Alphaproteobacteria</taxon>
        <taxon>Acetobacterales</taxon>
        <taxon>Acetobacteraceae</taxon>
        <taxon>environmental samples</taxon>
    </lineage>
</organism>
<dbReference type="Pfam" id="PF12680">
    <property type="entry name" value="SnoaL_2"/>
    <property type="match status" value="1"/>
</dbReference>
<dbReference type="EMBL" id="CADCTL010000107">
    <property type="protein sequence ID" value="CAA9239364.1"/>
    <property type="molecule type" value="Genomic_DNA"/>
</dbReference>
<feature type="domain" description="SnoaL-like" evidence="1">
    <location>
        <begin position="11"/>
        <end position="107"/>
    </location>
</feature>
<accession>A0A6J4I0L9</accession>